<dbReference type="PROSITE" id="PS01358">
    <property type="entry name" value="ZF_RANBP2_1"/>
    <property type="match status" value="1"/>
</dbReference>
<dbReference type="GO" id="GO:0008270">
    <property type="term" value="F:zinc ion binding"/>
    <property type="evidence" value="ECO:0007669"/>
    <property type="project" value="UniProtKB-KW"/>
</dbReference>
<evidence type="ECO:0000256" key="2">
    <source>
        <dbReference type="ARBA" id="ARBA00022771"/>
    </source>
</evidence>
<protein>
    <recommendedName>
        <fullName evidence="5">RanBP2-type domain-containing protein</fullName>
    </recommendedName>
</protein>
<evidence type="ECO:0000313" key="6">
    <source>
        <dbReference type="EMBL" id="PVI02799.1"/>
    </source>
</evidence>
<accession>A0A2V1DXH0</accession>
<feature type="region of interest" description="Disordered" evidence="4">
    <location>
        <begin position="1080"/>
        <end position="1133"/>
    </location>
</feature>
<dbReference type="InterPro" id="IPR001876">
    <property type="entry name" value="Znf_RanBP2"/>
</dbReference>
<keyword evidence="1" id="KW-0479">Metal-binding</keyword>
<organism evidence="6 7">
    <name type="scientific">Periconia macrospinosa</name>
    <dbReference type="NCBI Taxonomy" id="97972"/>
    <lineage>
        <taxon>Eukaryota</taxon>
        <taxon>Fungi</taxon>
        <taxon>Dikarya</taxon>
        <taxon>Ascomycota</taxon>
        <taxon>Pezizomycotina</taxon>
        <taxon>Dothideomycetes</taxon>
        <taxon>Pleosporomycetidae</taxon>
        <taxon>Pleosporales</taxon>
        <taxon>Massarineae</taxon>
        <taxon>Periconiaceae</taxon>
        <taxon>Periconia</taxon>
    </lineage>
</organism>
<keyword evidence="3" id="KW-0862">Zinc</keyword>
<proteinExistence type="predicted"/>
<sequence length="1148" mass="128114">MQPPDTWYCYHCGTLNVTWVEVCPMCMRGSIYDDSSTYKKVKESKTVAEMNKLDTEISESAIYHGIDQAKLVHQASSSVDQEARLNHPEWHANDQATPNHEMTLGFSDSGYAPAAESILDKKNNANVFSSGQATEEVGPKFSDYGSSHGIADDTETGDSGSIYSVATTIATSAKERFITELVEDLAENILAGCTGHNIPVERICDTLPQLLKAFARSTGYLKESQSSGDIMVFISKNRTAITERLKGDFVAAPGKDKDSSMSFNEIFARWSFEEASDFAEEAESVSGRHNREQEKFVQPTPIDSFEGVKDFEELVLEEIDQQDSGDWDEPIKLPPYRRYVEESWAYRWLLSRIRRNMVLTSPLPNLMQDISDNIFNYFSHSEEVRKLSRSIVPMVCTAEFFLDWCPSEFLREQGYQQKPEEAIGKVITLTGSATDAQALTVEQYTHQTWPLTGIDVLESLKDALRNSKGTYSDSKIFRLKNGARVQTLLEDTVTHVIATGTLDTIAEIGEQLAWLGAAVRSTPNSTTLSSCVPLLRNLTVETFAKGPPIAKFRLDYKTIYPEIPDTAPLNGRCWHNLFYNPVLVEGYPLLSRSEASMGIEMSLDLAAVLMGVERIYQYDGVIVLKSFCAMLVATKKVTDIVVWHLLLNKTGKHMSFADVSQCGLIDSSLSRNGLAAFQPLRNVIGWCSTVSAFTGSPSANYNILWSQLQKPYQGCVFEKITVSGGQFINIGASFLIGKKDKPAFSRARSDYTEQLRWISKKHVILYDVTDRRAWMVDGVSALLHLVRASLLYNKNDGFAEKFLFNIDDLVEASGEGNGKRAAISVLTNVHNQSLKLHSRTEDSYEEETTKENGLTEVVRKKKITYYLLRDRVDHICHLLEQIIAYQSQMESQDGIGLKIRPSSRRRVEGFDFMDIATDEDPFWPRIATLGSEGAGWIDFTRALHAITLFGRGFGELFKPTDDARICSHWKTVPRGLDYLTICVADLEEILKKSGDTLSNPWRIVDDIRWHNPEMIFGPCKRKKKAQGQCCDRAQVLLPSNFPSLLAKQFRSPSHLEASGAVIFGRNSKLPLYWGDKGDPQHIGTSQTTITSASPLDSGIGSSISSPTSQPGTNQSSQASSSDNGGFLADRSGFFHLSRRKKQKVKPSI</sequence>
<reference evidence="6 7" key="1">
    <citation type="journal article" date="2018" name="Sci. Rep.">
        <title>Comparative genomics provides insights into the lifestyle and reveals functional heterogeneity of dark septate endophytic fungi.</title>
        <authorList>
            <person name="Knapp D.G."/>
            <person name="Nemeth J.B."/>
            <person name="Barry K."/>
            <person name="Hainaut M."/>
            <person name="Henrissat B."/>
            <person name="Johnson J."/>
            <person name="Kuo A."/>
            <person name="Lim J.H.P."/>
            <person name="Lipzen A."/>
            <person name="Nolan M."/>
            <person name="Ohm R.A."/>
            <person name="Tamas L."/>
            <person name="Grigoriev I.V."/>
            <person name="Spatafora J.W."/>
            <person name="Nagy L.G."/>
            <person name="Kovacs G.M."/>
        </authorList>
    </citation>
    <scope>NUCLEOTIDE SEQUENCE [LARGE SCALE GENOMIC DNA]</scope>
    <source>
        <strain evidence="6 7">DSE2036</strain>
    </source>
</reference>
<dbReference type="STRING" id="97972.A0A2V1DXH0"/>
<dbReference type="EMBL" id="KZ805338">
    <property type="protein sequence ID" value="PVI02799.1"/>
    <property type="molecule type" value="Genomic_DNA"/>
</dbReference>
<feature type="compositionally biased region" description="Low complexity" evidence="4">
    <location>
        <begin position="1097"/>
        <end position="1112"/>
    </location>
</feature>
<evidence type="ECO:0000256" key="3">
    <source>
        <dbReference type="ARBA" id="ARBA00022833"/>
    </source>
</evidence>
<dbReference type="OrthoDB" id="1577640at2759"/>
<feature type="compositionally biased region" description="Polar residues" evidence="4">
    <location>
        <begin position="1113"/>
        <end position="1123"/>
    </location>
</feature>
<evidence type="ECO:0000256" key="1">
    <source>
        <dbReference type="ARBA" id="ARBA00022723"/>
    </source>
</evidence>
<evidence type="ECO:0000256" key="4">
    <source>
        <dbReference type="SAM" id="MobiDB-lite"/>
    </source>
</evidence>
<keyword evidence="7" id="KW-1185">Reference proteome</keyword>
<dbReference type="Proteomes" id="UP000244855">
    <property type="component" value="Unassembled WGS sequence"/>
</dbReference>
<feature type="compositionally biased region" description="Polar residues" evidence="4">
    <location>
        <begin position="1082"/>
        <end position="1094"/>
    </location>
</feature>
<name>A0A2V1DXH0_9PLEO</name>
<feature type="domain" description="RanBP2-type" evidence="5">
    <location>
        <begin position="7"/>
        <end position="26"/>
    </location>
</feature>
<gene>
    <name evidence="6" type="ORF">DM02DRAFT_612609</name>
</gene>
<evidence type="ECO:0000259" key="5">
    <source>
        <dbReference type="PROSITE" id="PS01358"/>
    </source>
</evidence>
<dbReference type="AlphaFoldDB" id="A0A2V1DXH0"/>
<evidence type="ECO:0000313" key="7">
    <source>
        <dbReference type="Proteomes" id="UP000244855"/>
    </source>
</evidence>
<keyword evidence="2" id="KW-0863">Zinc-finger</keyword>